<feature type="compositionally biased region" description="Polar residues" evidence="1">
    <location>
        <begin position="320"/>
        <end position="332"/>
    </location>
</feature>
<organism evidence="3 4">
    <name type="scientific">Cronartium quercuum f. sp. fusiforme G11</name>
    <dbReference type="NCBI Taxonomy" id="708437"/>
    <lineage>
        <taxon>Eukaryota</taxon>
        <taxon>Fungi</taxon>
        <taxon>Dikarya</taxon>
        <taxon>Basidiomycota</taxon>
        <taxon>Pucciniomycotina</taxon>
        <taxon>Pucciniomycetes</taxon>
        <taxon>Pucciniales</taxon>
        <taxon>Coleosporiaceae</taxon>
        <taxon>Cronartium</taxon>
    </lineage>
</organism>
<dbReference type="Proteomes" id="UP000886653">
    <property type="component" value="Unassembled WGS sequence"/>
</dbReference>
<evidence type="ECO:0000313" key="3">
    <source>
        <dbReference type="EMBL" id="KAG0151090.1"/>
    </source>
</evidence>
<keyword evidence="2" id="KW-0732">Signal</keyword>
<dbReference type="AlphaFoldDB" id="A0A9P6TGU2"/>
<evidence type="ECO:0008006" key="5">
    <source>
        <dbReference type="Google" id="ProtNLM"/>
    </source>
</evidence>
<keyword evidence="4" id="KW-1185">Reference proteome</keyword>
<feature type="signal peptide" evidence="2">
    <location>
        <begin position="1"/>
        <end position="19"/>
    </location>
</feature>
<dbReference type="EMBL" id="MU167215">
    <property type="protein sequence ID" value="KAG0151090.1"/>
    <property type="molecule type" value="Genomic_DNA"/>
</dbReference>
<comment type="caution">
    <text evidence="3">The sequence shown here is derived from an EMBL/GenBank/DDBJ whole genome shotgun (WGS) entry which is preliminary data.</text>
</comment>
<feature type="chain" id="PRO_5040217886" description="Macrofage activating glycoprotein" evidence="2">
    <location>
        <begin position="20"/>
        <end position="372"/>
    </location>
</feature>
<protein>
    <recommendedName>
        <fullName evidence="5">Macrofage activating glycoprotein</fullName>
    </recommendedName>
</protein>
<name>A0A9P6TGU2_9BASI</name>
<proteinExistence type="predicted"/>
<evidence type="ECO:0000313" key="4">
    <source>
        <dbReference type="Proteomes" id="UP000886653"/>
    </source>
</evidence>
<sequence>MAKSSTAFLAFVTTSVLLAQPLAVHTQDTGGDVPLYTKKFIWPNLPEHADTGDGPRGTQQGYNRCNATTQNQNSMCQTTFLDAIDEFCLWGAPKPNSVVGDVEGEMVAYCTKKKFGARMIPGGALQGVQVIRTPGYIEVVGYIDQTALNLQANDTGGEEDPHGADQRGNPLGALMYSNAFNTPGGPNYTQVSEWSYFIGSGVFCYKACDPAGPNAAALCQHVYDRIGCSYNAPANYPSINGTFQSCKGDDQLPAGVYVDAGVTKTFQQPPESLGPISTIPYTAVIPATSDCTTYTSAAIYTELPAPAVPVATATATGTPKSGSSTSNGNTLPVATGKAGASGSSSTASTFDVQSIAFSLVTLAGVGFGLVFV</sequence>
<feature type="region of interest" description="Disordered" evidence="1">
    <location>
        <begin position="314"/>
        <end position="338"/>
    </location>
</feature>
<evidence type="ECO:0000256" key="1">
    <source>
        <dbReference type="SAM" id="MobiDB-lite"/>
    </source>
</evidence>
<reference evidence="3" key="1">
    <citation type="submission" date="2013-11" db="EMBL/GenBank/DDBJ databases">
        <title>Genome sequence of the fusiform rust pathogen reveals effectors for host alternation and coevolution with pine.</title>
        <authorList>
            <consortium name="DOE Joint Genome Institute"/>
            <person name="Smith K."/>
            <person name="Pendleton A."/>
            <person name="Kubisiak T."/>
            <person name="Anderson C."/>
            <person name="Salamov A."/>
            <person name="Aerts A."/>
            <person name="Riley R."/>
            <person name="Clum A."/>
            <person name="Lindquist E."/>
            <person name="Ence D."/>
            <person name="Campbell M."/>
            <person name="Kronenberg Z."/>
            <person name="Feau N."/>
            <person name="Dhillon B."/>
            <person name="Hamelin R."/>
            <person name="Burleigh J."/>
            <person name="Smith J."/>
            <person name="Yandell M."/>
            <person name="Nelson C."/>
            <person name="Grigoriev I."/>
            <person name="Davis J."/>
        </authorList>
    </citation>
    <scope>NUCLEOTIDE SEQUENCE</scope>
    <source>
        <strain evidence="3">G11</strain>
    </source>
</reference>
<accession>A0A9P6TGU2</accession>
<gene>
    <name evidence="3" type="ORF">CROQUDRAFT_651614</name>
</gene>
<evidence type="ECO:0000256" key="2">
    <source>
        <dbReference type="SAM" id="SignalP"/>
    </source>
</evidence>
<dbReference type="OrthoDB" id="2564904at2759"/>